<feature type="signal peptide" evidence="2">
    <location>
        <begin position="1"/>
        <end position="34"/>
    </location>
</feature>
<keyword evidence="2" id="KW-0732">Signal</keyword>
<dbReference type="OrthoDB" id="684620at2759"/>
<reference evidence="3" key="1">
    <citation type="journal article" date="2021" name="bioRxiv">
        <title>Whole Genome Assembly and Annotation of Northern Wild Rice, Zizania palustris L., Supports a Whole Genome Duplication in the Zizania Genus.</title>
        <authorList>
            <person name="Haas M."/>
            <person name="Kono T."/>
            <person name="Macchietto M."/>
            <person name="Millas R."/>
            <person name="McGilp L."/>
            <person name="Shao M."/>
            <person name="Duquette J."/>
            <person name="Hirsch C.N."/>
            <person name="Kimball J."/>
        </authorList>
    </citation>
    <scope>NUCLEOTIDE SEQUENCE</scope>
    <source>
        <tissue evidence="3">Fresh leaf tissue</tissue>
    </source>
</reference>
<name>A0A8J5SZG4_ZIZPA</name>
<reference evidence="3" key="2">
    <citation type="submission" date="2021-02" db="EMBL/GenBank/DDBJ databases">
        <authorList>
            <person name="Kimball J.A."/>
            <person name="Haas M.W."/>
            <person name="Macchietto M."/>
            <person name="Kono T."/>
            <person name="Duquette J."/>
            <person name="Shao M."/>
        </authorList>
    </citation>
    <scope>NUCLEOTIDE SEQUENCE</scope>
    <source>
        <tissue evidence="3">Fresh leaf tissue</tissue>
    </source>
</reference>
<keyword evidence="4" id="KW-1185">Reference proteome</keyword>
<evidence type="ECO:0000313" key="3">
    <source>
        <dbReference type="EMBL" id="KAG8064581.1"/>
    </source>
</evidence>
<evidence type="ECO:0000313" key="4">
    <source>
        <dbReference type="Proteomes" id="UP000729402"/>
    </source>
</evidence>
<feature type="chain" id="PRO_5035217929" evidence="2">
    <location>
        <begin position="35"/>
        <end position="219"/>
    </location>
</feature>
<evidence type="ECO:0000256" key="2">
    <source>
        <dbReference type="SAM" id="SignalP"/>
    </source>
</evidence>
<feature type="compositionally biased region" description="Polar residues" evidence="1">
    <location>
        <begin position="209"/>
        <end position="219"/>
    </location>
</feature>
<feature type="region of interest" description="Disordered" evidence="1">
    <location>
        <begin position="168"/>
        <end position="219"/>
    </location>
</feature>
<gene>
    <name evidence="3" type="ORF">GUJ93_ZPchr0004g39598</name>
</gene>
<proteinExistence type="predicted"/>
<evidence type="ECO:0000256" key="1">
    <source>
        <dbReference type="SAM" id="MobiDB-lite"/>
    </source>
</evidence>
<dbReference type="EMBL" id="JAAALK010000285">
    <property type="protein sequence ID" value="KAG8064581.1"/>
    <property type="molecule type" value="Genomic_DNA"/>
</dbReference>
<protein>
    <submittedName>
        <fullName evidence="3">Uncharacterized protein</fullName>
    </submittedName>
</protein>
<accession>A0A8J5SZG4</accession>
<sequence length="219" mass="23199">MPPLREASCCIRHVMSSVVLVQLLLLAAAGVGSAAASNEATVTTAGYDGEPTEMYICYLCVDRDVMLIRRCPIYWDECHLVCYAPHATAAAAAVSAADAPSPSLPGIPGEKLHEDDYYDDPCYVMKLYQNGSYVIVTTLNCRAAARCGLSCGGGDAADDDGRALAAHGATPAAPQGVPLPPPHFTNFQRCGSQSQQTTRKRNMALAPTTRKSYSASSRP</sequence>
<comment type="caution">
    <text evidence="3">The sequence shown here is derived from an EMBL/GenBank/DDBJ whole genome shotgun (WGS) entry which is preliminary data.</text>
</comment>
<organism evidence="3 4">
    <name type="scientific">Zizania palustris</name>
    <name type="common">Northern wild rice</name>
    <dbReference type="NCBI Taxonomy" id="103762"/>
    <lineage>
        <taxon>Eukaryota</taxon>
        <taxon>Viridiplantae</taxon>
        <taxon>Streptophyta</taxon>
        <taxon>Embryophyta</taxon>
        <taxon>Tracheophyta</taxon>
        <taxon>Spermatophyta</taxon>
        <taxon>Magnoliopsida</taxon>
        <taxon>Liliopsida</taxon>
        <taxon>Poales</taxon>
        <taxon>Poaceae</taxon>
        <taxon>BOP clade</taxon>
        <taxon>Oryzoideae</taxon>
        <taxon>Oryzeae</taxon>
        <taxon>Zizaniinae</taxon>
        <taxon>Zizania</taxon>
    </lineage>
</organism>
<dbReference type="Proteomes" id="UP000729402">
    <property type="component" value="Unassembled WGS sequence"/>
</dbReference>
<dbReference type="AlphaFoldDB" id="A0A8J5SZG4"/>
<feature type="compositionally biased region" description="Polar residues" evidence="1">
    <location>
        <begin position="185"/>
        <end position="197"/>
    </location>
</feature>